<reference evidence="2 3" key="1">
    <citation type="submission" date="2019-03" db="EMBL/GenBank/DDBJ databases">
        <title>First draft genome of Liparis tanakae, snailfish: a comprehensive survey of snailfish specific genes.</title>
        <authorList>
            <person name="Kim W."/>
            <person name="Song I."/>
            <person name="Jeong J.-H."/>
            <person name="Kim D."/>
            <person name="Kim S."/>
            <person name="Ryu S."/>
            <person name="Song J.Y."/>
            <person name="Lee S.K."/>
        </authorList>
    </citation>
    <scope>NUCLEOTIDE SEQUENCE [LARGE SCALE GENOMIC DNA]</scope>
    <source>
        <tissue evidence="2">Muscle</tissue>
    </source>
</reference>
<dbReference type="AlphaFoldDB" id="A0A4Z2ERC8"/>
<keyword evidence="3" id="KW-1185">Reference proteome</keyword>
<dbReference type="Proteomes" id="UP000314294">
    <property type="component" value="Unassembled WGS sequence"/>
</dbReference>
<evidence type="ECO:0000256" key="1">
    <source>
        <dbReference type="SAM" id="MobiDB-lite"/>
    </source>
</evidence>
<protein>
    <submittedName>
        <fullName evidence="2">Uncharacterized protein</fullName>
    </submittedName>
</protein>
<dbReference type="EMBL" id="SRLO01003557">
    <property type="protein sequence ID" value="TNN31349.1"/>
    <property type="molecule type" value="Genomic_DNA"/>
</dbReference>
<evidence type="ECO:0000313" key="3">
    <source>
        <dbReference type="Proteomes" id="UP000314294"/>
    </source>
</evidence>
<organism evidence="2 3">
    <name type="scientific">Liparis tanakae</name>
    <name type="common">Tanaka's snailfish</name>
    <dbReference type="NCBI Taxonomy" id="230148"/>
    <lineage>
        <taxon>Eukaryota</taxon>
        <taxon>Metazoa</taxon>
        <taxon>Chordata</taxon>
        <taxon>Craniata</taxon>
        <taxon>Vertebrata</taxon>
        <taxon>Euteleostomi</taxon>
        <taxon>Actinopterygii</taxon>
        <taxon>Neopterygii</taxon>
        <taxon>Teleostei</taxon>
        <taxon>Neoteleostei</taxon>
        <taxon>Acanthomorphata</taxon>
        <taxon>Eupercaria</taxon>
        <taxon>Perciformes</taxon>
        <taxon>Cottioidei</taxon>
        <taxon>Cottales</taxon>
        <taxon>Liparidae</taxon>
        <taxon>Liparis</taxon>
    </lineage>
</organism>
<evidence type="ECO:0000313" key="2">
    <source>
        <dbReference type="EMBL" id="TNN31349.1"/>
    </source>
</evidence>
<comment type="caution">
    <text evidence="2">The sequence shown here is derived from an EMBL/GenBank/DDBJ whole genome shotgun (WGS) entry which is preliminary data.</text>
</comment>
<feature type="compositionally biased region" description="Polar residues" evidence="1">
    <location>
        <begin position="35"/>
        <end position="48"/>
    </location>
</feature>
<proteinExistence type="predicted"/>
<gene>
    <name evidence="2" type="ORF">EYF80_058501</name>
</gene>
<name>A0A4Z2ERC8_9TELE</name>
<feature type="region of interest" description="Disordered" evidence="1">
    <location>
        <begin position="1"/>
        <end position="106"/>
    </location>
</feature>
<sequence length="106" mass="12039">MKRAEQKSKAPHRRKPAHQAPIHRGSSGVMPSFSVEGNSRGQTHTPSFYTPRLQRGKAVQCDRNRNRNSSWPSWKIRAAIAHVGISTQPPRPRRATHGRNRQENTL</sequence>
<accession>A0A4Z2ERC8</accession>